<evidence type="ECO:0000313" key="3">
    <source>
        <dbReference type="Proteomes" id="UP000022447"/>
    </source>
</evidence>
<dbReference type="GO" id="GO:0004713">
    <property type="term" value="F:protein tyrosine kinase activity"/>
    <property type="evidence" value="ECO:0007669"/>
    <property type="project" value="TreeGrafter"/>
</dbReference>
<feature type="transmembrane region" description="Helical" evidence="1">
    <location>
        <begin position="318"/>
        <end position="339"/>
    </location>
</feature>
<keyword evidence="1" id="KW-0812">Transmembrane</keyword>
<dbReference type="Proteomes" id="UP000022447">
    <property type="component" value="Unassembled WGS sequence"/>
</dbReference>
<accession>X7EAQ7</accession>
<dbReference type="GO" id="GO:0005886">
    <property type="term" value="C:plasma membrane"/>
    <property type="evidence" value="ECO:0007669"/>
    <property type="project" value="TreeGrafter"/>
</dbReference>
<comment type="caution">
    <text evidence="2">The sequence shown here is derived from an EMBL/GenBank/DDBJ whole genome shotgun (WGS) entry which is preliminary data.</text>
</comment>
<keyword evidence="1" id="KW-1133">Transmembrane helix</keyword>
<evidence type="ECO:0008006" key="4">
    <source>
        <dbReference type="Google" id="ProtNLM"/>
    </source>
</evidence>
<dbReference type="PANTHER" id="PTHR32309:SF13">
    <property type="entry name" value="FERRIC ENTEROBACTIN TRANSPORT PROTEIN FEPE"/>
    <property type="match status" value="1"/>
</dbReference>
<dbReference type="InterPro" id="IPR050445">
    <property type="entry name" value="Bact_polysacc_biosynth/exp"/>
</dbReference>
<sequence length="364" mass="38929">MDMHPRDFGEPRIELVDQTGLIHVSMVGNSPEDAQARGEVLLAAFFSEIEALRADEASIRETGAGEAIEDYRQSVLATREEISRLQRETGLISAEQFDTLVAETDVLRERMSDLTATLEEKTEGVSALQSSLGTTPRLAAAALRLHADTEFAALATAMSDHAALLSQARGQFGDNHPEVRSARAAYAATASEAAARAAQLTDLSGDELASLDLSHVGSRAGLLSQLVTLEAERSGLAAEHAAMSARLAAAEERRIALIEPAARLEDLSRDFEVAEAVFASAMARSQSTKTDLFASYPMVQVLEDPSLPTEPSSPKRKLALAAGVAATMFFLMGLMLGWLRRPLIERLVNSTPDVSSAPVMVAAE</sequence>
<dbReference type="EMBL" id="JALZ01000040">
    <property type="protein sequence ID" value="ETX13017.1"/>
    <property type="molecule type" value="Genomic_DNA"/>
</dbReference>
<dbReference type="PANTHER" id="PTHR32309">
    <property type="entry name" value="TYROSINE-PROTEIN KINASE"/>
    <property type="match status" value="1"/>
</dbReference>
<protein>
    <recommendedName>
        <fullName evidence="4">Tyrosine kinase G-rich domain-containing protein</fullName>
    </recommendedName>
</protein>
<dbReference type="STRING" id="1449350.OCH239_14720"/>
<evidence type="ECO:0000313" key="2">
    <source>
        <dbReference type="EMBL" id="ETX13017.1"/>
    </source>
</evidence>
<dbReference type="eggNOG" id="COG3206">
    <property type="taxonomic scope" value="Bacteria"/>
</dbReference>
<gene>
    <name evidence="2" type="ORF">OCH239_14720</name>
</gene>
<name>X7EAQ7_9RHOB</name>
<keyword evidence="3" id="KW-1185">Reference proteome</keyword>
<reference evidence="2 3" key="1">
    <citation type="submission" date="2014-01" db="EMBL/GenBank/DDBJ databases">
        <title>Roseivivax halodurans JCM 10272 Genome Sequencing.</title>
        <authorList>
            <person name="Lai Q."/>
            <person name="Li G."/>
            <person name="Shao Z."/>
        </authorList>
    </citation>
    <scope>NUCLEOTIDE SEQUENCE [LARGE SCALE GENOMIC DNA]</scope>
    <source>
        <strain evidence="2 3">JCM 10272</strain>
    </source>
</reference>
<evidence type="ECO:0000256" key="1">
    <source>
        <dbReference type="SAM" id="Phobius"/>
    </source>
</evidence>
<dbReference type="AlphaFoldDB" id="X7EAQ7"/>
<keyword evidence="1" id="KW-0472">Membrane</keyword>
<proteinExistence type="predicted"/>
<organism evidence="2 3">
    <name type="scientific">Roseivivax halodurans JCM 10272</name>
    <dbReference type="NCBI Taxonomy" id="1449350"/>
    <lineage>
        <taxon>Bacteria</taxon>
        <taxon>Pseudomonadati</taxon>
        <taxon>Pseudomonadota</taxon>
        <taxon>Alphaproteobacteria</taxon>
        <taxon>Rhodobacterales</taxon>
        <taxon>Roseobacteraceae</taxon>
        <taxon>Roseivivax</taxon>
    </lineage>
</organism>